<dbReference type="EMBL" id="LR900660">
    <property type="protein sequence ID" value="CAD7246472.1"/>
    <property type="molecule type" value="Genomic_DNA"/>
</dbReference>
<protein>
    <submittedName>
        <fullName evidence="2">Uncharacterized protein</fullName>
    </submittedName>
</protein>
<sequence length="112" mass="12359">MNAPRFAGAECSGRTESGAQWCSGGGERSSLRRSHRPQPSLSLSAPVLAQTRRQTRVLRSPLSGLPPVSSLQCESLRGRQDTSESGHVLILLYYKLVFYMKFTTGKPEFTFP</sequence>
<evidence type="ECO:0000313" key="2">
    <source>
        <dbReference type="EMBL" id="CAD7246472.1"/>
    </source>
</evidence>
<evidence type="ECO:0000313" key="3">
    <source>
        <dbReference type="Proteomes" id="UP000677054"/>
    </source>
</evidence>
<reference evidence="2" key="1">
    <citation type="submission" date="2020-11" db="EMBL/GenBank/DDBJ databases">
        <authorList>
            <person name="Tran Van P."/>
        </authorList>
    </citation>
    <scope>NUCLEOTIDE SEQUENCE</scope>
</reference>
<keyword evidence="3" id="KW-1185">Reference proteome</keyword>
<dbReference type="EMBL" id="CAJPEV010001143">
    <property type="protein sequence ID" value="CAG0890987.1"/>
    <property type="molecule type" value="Genomic_DNA"/>
</dbReference>
<name>A0A7R8XEV1_9CRUS</name>
<evidence type="ECO:0000256" key="1">
    <source>
        <dbReference type="SAM" id="MobiDB-lite"/>
    </source>
</evidence>
<gene>
    <name evidence="2" type="ORF">DSTB1V02_LOCUS6322</name>
</gene>
<proteinExistence type="predicted"/>
<dbReference type="AlphaFoldDB" id="A0A7R8XEV1"/>
<accession>A0A7R8XEV1</accession>
<organism evidence="2">
    <name type="scientific">Darwinula stevensoni</name>
    <dbReference type="NCBI Taxonomy" id="69355"/>
    <lineage>
        <taxon>Eukaryota</taxon>
        <taxon>Metazoa</taxon>
        <taxon>Ecdysozoa</taxon>
        <taxon>Arthropoda</taxon>
        <taxon>Crustacea</taxon>
        <taxon>Oligostraca</taxon>
        <taxon>Ostracoda</taxon>
        <taxon>Podocopa</taxon>
        <taxon>Podocopida</taxon>
        <taxon>Darwinulocopina</taxon>
        <taxon>Darwinuloidea</taxon>
        <taxon>Darwinulidae</taxon>
        <taxon>Darwinula</taxon>
    </lineage>
</organism>
<dbReference type="Proteomes" id="UP000677054">
    <property type="component" value="Unassembled WGS sequence"/>
</dbReference>
<feature type="region of interest" description="Disordered" evidence="1">
    <location>
        <begin position="1"/>
        <end position="43"/>
    </location>
</feature>